<comment type="caution">
    <text evidence="1">The sequence shown here is derived from an EMBL/GenBank/DDBJ whole genome shotgun (WGS) entry which is preliminary data.</text>
</comment>
<evidence type="ECO:0000313" key="2">
    <source>
        <dbReference type="Proteomes" id="UP000242188"/>
    </source>
</evidence>
<dbReference type="OrthoDB" id="10416379at2759"/>
<sequence>MDGHGDTCMCTNGHVYMCGDAHGDLCMNATNEPDLCADKIYSPGQAYIDPSLSYSRNSRKRILETNMSFEEESNVSRCGQAKTTYIRSVISTPGSGDGHNPLTCPDNNPWSALLTTSQINTKRRDVNNNTKKRAKKKDKKKANIIIPCGEQLQEHGAKSSKFTYELPPLRGVPRGGGGGAQRSNLKVSEVILGVNCSNIITARENMNLESRLTYLDKTEYRPGFRASTKKAKQNSNSMGQTHATMSFKLPKLVENEQKSEDYDQKNEKSVFKLPSIVGTTCRLDASTKQYSTTTNPEVPEDSGSTWCSLGNVKLPPIGPLSKGVNGTRWKNKYGEQ</sequence>
<proteinExistence type="predicted"/>
<gene>
    <name evidence="1" type="ORF">KP79_PYT21872</name>
</gene>
<organism evidence="1 2">
    <name type="scientific">Mizuhopecten yessoensis</name>
    <name type="common">Japanese scallop</name>
    <name type="synonym">Patinopecten yessoensis</name>
    <dbReference type="NCBI Taxonomy" id="6573"/>
    <lineage>
        <taxon>Eukaryota</taxon>
        <taxon>Metazoa</taxon>
        <taxon>Spiralia</taxon>
        <taxon>Lophotrochozoa</taxon>
        <taxon>Mollusca</taxon>
        <taxon>Bivalvia</taxon>
        <taxon>Autobranchia</taxon>
        <taxon>Pteriomorphia</taxon>
        <taxon>Pectinida</taxon>
        <taxon>Pectinoidea</taxon>
        <taxon>Pectinidae</taxon>
        <taxon>Mizuhopecten</taxon>
    </lineage>
</organism>
<accession>A0A210PIK3</accession>
<keyword evidence="2" id="KW-1185">Reference proteome</keyword>
<reference evidence="1 2" key="1">
    <citation type="journal article" date="2017" name="Nat. Ecol. Evol.">
        <title>Scallop genome provides insights into evolution of bilaterian karyotype and development.</title>
        <authorList>
            <person name="Wang S."/>
            <person name="Zhang J."/>
            <person name="Jiao W."/>
            <person name="Li J."/>
            <person name="Xun X."/>
            <person name="Sun Y."/>
            <person name="Guo X."/>
            <person name="Huan P."/>
            <person name="Dong B."/>
            <person name="Zhang L."/>
            <person name="Hu X."/>
            <person name="Sun X."/>
            <person name="Wang J."/>
            <person name="Zhao C."/>
            <person name="Wang Y."/>
            <person name="Wang D."/>
            <person name="Huang X."/>
            <person name="Wang R."/>
            <person name="Lv J."/>
            <person name="Li Y."/>
            <person name="Zhang Z."/>
            <person name="Liu B."/>
            <person name="Lu W."/>
            <person name="Hui Y."/>
            <person name="Liang J."/>
            <person name="Zhou Z."/>
            <person name="Hou R."/>
            <person name="Li X."/>
            <person name="Liu Y."/>
            <person name="Li H."/>
            <person name="Ning X."/>
            <person name="Lin Y."/>
            <person name="Zhao L."/>
            <person name="Xing Q."/>
            <person name="Dou J."/>
            <person name="Li Y."/>
            <person name="Mao J."/>
            <person name="Guo H."/>
            <person name="Dou H."/>
            <person name="Li T."/>
            <person name="Mu C."/>
            <person name="Jiang W."/>
            <person name="Fu Q."/>
            <person name="Fu X."/>
            <person name="Miao Y."/>
            <person name="Liu J."/>
            <person name="Yu Q."/>
            <person name="Li R."/>
            <person name="Liao H."/>
            <person name="Li X."/>
            <person name="Kong Y."/>
            <person name="Jiang Z."/>
            <person name="Chourrout D."/>
            <person name="Li R."/>
            <person name="Bao Z."/>
        </authorList>
    </citation>
    <scope>NUCLEOTIDE SEQUENCE [LARGE SCALE GENOMIC DNA]</scope>
    <source>
        <strain evidence="1 2">PY_sf001</strain>
    </source>
</reference>
<dbReference type="AlphaFoldDB" id="A0A210PIK3"/>
<dbReference type="EMBL" id="NEDP02076640">
    <property type="protein sequence ID" value="OWF36317.1"/>
    <property type="molecule type" value="Genomic_DNA"/>
</dbReference>
<name>A0A210PIK3_MIZYE</name>
<evidence type="ECO:0000313" key="1">
    <source>
        <dbReference type="EMBL" id="OWF36317.1"/>
    </source>
</evidence>
<protein>
    <submittedName>
        <fullName evidence="1">Uncharacterized protein</fullName>
    </submittedName>
</protein>
<dbReference type="Proteomes" id="UP000242188">
    <property type="component" value="Unassembled WGS sequence"/>
</dbReference>